<organism evidence="14 15">
    <name type="scientific">Planoprotostelium fungivorum</name>
    <dbReference type="NCBI Taxonomy" id="1890364"/>
    <lineage>
        <taxon>Eukaryota</taxon>
        <taxon>Amoebozoa</taxon>
        <taxon>Evosea</taxon>
        <taxon>Variosea</taxon>
        <taxon>Cavosteliida</taxon>
        <taxon>Cavosteliaceae</taxon>
        <taxon>Planoprotostelium</taxon>
    </lineage>
</organism>
<dbReference type="InterPro" id="IPR013785">
    <property type="entry name" value="Aldolase_TIM"/>
</dbReference>
<dbReference type="PROSITE" id="PS00614">
    <property type="entry name" value="IGPS"/>
    <property type="match status" value="1"/>
</dbReference>
<evidence type="ECO:0000313" key="14">
    <source>
        <dbReference type="EMBL" id="PRP86565.1"/>
    </source>
</evidence>
<dbReference type="GO" id="GO:0004640">
    <property type="term" value="F:phosphoribosylanthranilate isomerase activity"/>
    <property type="evidence" value="ECO:0007669"/>
    <property type="project" value="UniProtKB-EC"/>
</dbReference>
<comment type="pathway">
    <text evidence="4">Amino-acid biosynthesis; L-tryptophan biosynthesis; L-tryptophan from chorismate: step 4/5.</text>
</comment>
<dbReference type="Pfam" id="PF00697">
    <property type="entry name" value="PRAI"/>
    <property type="match status" value="1"/>
</dbReference>
<sequence>MSQQKESILDRIIAQRRKDVAEAKALRPIAQLEAAISSNKSQNLFTLNNFHHKLVENYRQDKLSVLAEVKRASPSKGDIAPGIDAAKQGMEYAVAGATVISCLTEPTWFKGTLEDLTGIRIKIESLGDKRPSLLRKDFLIDEYQIYEARAAGADTILLIVAAMDRDNISEQLSDLMRVSRCLGMEPLVEVNNRDELKLALDAGAKVIGVNNRNLHDFQVDLSTTTRMTEGLQLPDDGVMIALSGISNRRDVEYFRSSGVRAVLVGEALMRAADAKVKIDQLAGNLPETLVKVCGVMDVDTAIHTADAGADFIGLVFTESKRKVDTETAKKIVDAIHAKRQKVPFKFPSIFQENSPKDLQAWATALRRAVSIARPLVVGVFADNSAEFIRDICQKVPLDVVQLSGHEPFSVVDELPVTSWKALHVGKESDADGVLKGIEEGHTGLSAILLDTQDPNVRGGTGKTFDWKVARDVGERLPLFVAGGLSPKNVAAAVAQTKAFGVDVSSGVETEGKKDLKKITAFIQQAKQ</sequence>
<keyword evidence="8" id="KW-0057">Aromatic amino acid biosynthesis</keyword>
<name>A0A2P6NRJ0_9EUKA</name>
<evidence type="ECO:0000256" key="10">
    <source>
        <dbReference type="ARBA" id="ARBA00023239"/>
    </source>
</evidence>
<dbReference type="Gene3D" id="3.20.20.70">
    <property type="entry name" value="Aldolase class I"/>
    <property type="match status" value="2"/>
</dbReference>
<evidence type="ECO:0000259" key="13">
    <source>
        <dbReference type="Pfam" id="PF00697"/>
    </source>
</evidence>
<dbReference type="PANTHER" id="PTHR22854">
    <property type="entry name" value="TRYPTOPHAN BIOSYNTHESIS PROTEIN"/>
    <property type="match status" value="1"/>
</dbReference>
<evidence type="ECO:0000259" key="12">
    <source>
        <dbReference type="Pfam" id="PF00218"/>
    </source>
</evidence>
<dbReference type="InterPro" id="IPR045186">
    <property type="entry name" value="Indole-3-glycerol_P_synth"/>
</dbReference>
<dbReference type="GO" id="GO:0000162">
    <property type="term" value="P:L-tryptophan biosynthetic process"/>
    <property type="evidence" value="ECO:0007669"/>
    <property type="project" value="UniProtKB-UniPathway"/>
</dbReference>
<dbReference type="SUPFAM" id="SSF51366">
    <property type="entry name" value="Ribulose-phoshate binding barrel"/>
    <property type="match status" value="2"/>
</dbReference>
<comment type="catalytic activity">
    <reaction evidence="2">
        <text>1-(2-carboxyphenylamino)-1-deoxy-D-ribulose 5-phosphate + H(+) = (1S,2R)-1-C-(indol-3-yl)glycerol 3-phosphate + CO2 + H2O</text>
        <dbReference type="Rhea" id="RHEA:23476"/>
        <dbReference type="ChEBI" id="CHEBI:15377"/>
        <dbReference type="ChEBI" id="CHEBI:15378"/>
        <dbReference type="ChEBI" id="CHEBI:16526"/>
        <dbReference type="ChEBI" id="CHEBI:58613"/>
        <dbReference type="ChEBI" id="CHEBI:58866"/>
        <dbReference type="EC" id="4.1.1.48"/>
    </reaction>
</comment>
<evidence type="ECO:0000256" key="7">
    <source>
        <dbReference type="ARBA" id="ARBA00022822"/>
    </source>
</evidence>
<dbReference type="InParanoid" id="A0A2P6NRJ0"/>
<comment type="pathway">
    <text evidence="3">Amino-acid biosynthesis; L-tryptophan biosynthesis; L-tryptophan from chorismate: step 3/5.</text>
</comment>
<accession>A0A2P6NRJ0</accession>
<dbReference type="InterPro" id="IPR001468">
    <property type="entry name" value="Indole-3-GlycerolPSynthase_CS"/>
</dbReference>
<keyword evidence="15" id="KW-1185">Reference proteome</keyword>
<protein>
    <submittedName>
        <fullName evidence="14">Anthranilate synthase component 2</fullName>
    </submittedName>
</protein>
<evidence type="ECO:0000256" key="4">
    <source>
        <dbReference type="ARBA" id="ARBA00004696"/>
    </source>
</evidence>
<dbReference type="Pfam" id="PF00218">
    <property type="entry name" value="IGPS"/>
    <property type="match status" value="1"/>
</dbReference>
<dbReference type="UniPathway" id="UPA00035">
    <property type="reaction ID" value="UER00042"/>
</dbReference>
<keyword evidence="9" id="KW-0413">Isomerase</keyword>
<evidence type="ECO:0000256" key="1">
    <source>
        <dbReference type="ARBA" id="ARBA00001164"/>
    </source>
</evidence>
<dbReference type="HAMAP" id="MF_00134_B">
    <property type="entry name" value="IGPS_B"/>
    <property type="match status" value="1"/>
</dbReference>
<keyword evidence="6" id="KW-0210">Decarboxylase</keyword>
<dbReference type="InterPro" id="IPR001240">
    <property type="entry name" value="PRAI_dom"/>
</dbReference>
<keyword evidence="11" id="KW-0511">Multifunctional enzyme</keyword>
<dbReference type="AlphaFoldDB" id="A0A2P6NRJ0"/>
<evidence type="ECO:0000256" key="6">
    <source>
        <dbReference type="ARBA" id="ARBA00022793"/>
    </source>
</evidence>
<dbReference type="InterPro" id="IPR011060">
    <property type="entry name" value="RibuloseP-bd_barrel"/>
</dbReference>
<dbReference type="HAMAP" id="MF_00135">
    <property type="entry name" value="PRAI"/>
    <property type="match status" value="1"/>
</dbReference>
<feature type="domain" description="N-(5'phosphoribosyl) anthranilate isomerase (PRAI)" evidence="13">
    <location>
        <begin position="347"/>
        <end position="524"/>
    </location>
</feature>
<dbReference type="CDD" id="cd00331">
    <property type="entry name" value="IGPS"/>
    <property type="match status" value="1"/>
</dbReference>
<keyword evidence="10" id="KW-0456">Lyase</keyword>
<comment type="caution">
    <text evidence="14">The sequence shown here is derived from an EMBL/GenBank/DDBJ whole genome shotgun (WGS) entry which is preliminary data.</text>
</comment>
<keyword evidence="5" id="KW-0028">Amino-acid biosynthesis</keyword>
<dbReference type="FunFam" id="3.20.20.70:FF:000024">
    <property type="entry name" value="Indole-3-glycerol phosphate synthase"/>
    <property type="match status" value="1"/>
</dbReference>
<dbReference type="EMBL" id="MDYQ01000029">
    <property type="protein sequence ID" value="PRP86565.1"/>
    <property type="molecule type" value="Genomic_DNA"/>
</dbReference>
<evidence type="ECO:0000256" key="2">
    <source>
        <dbReference type="ARBA" id="ARBA00001633"/>
    </source>
</evidence>
<evidence type="ECO:0000256" key="5">
    <source>
        <dbReference type="ARBA" id="ARBA00022605"/>
    </source>
</evidence>
<dbReference type="Proteomes" id="UP000241769">
    <property type="component" value="Unassembled WGS sequence"/>
</dbReference>
<dbReference type="GO" id="GO:0004425">
    <property type="term" value="F:indole-3-glycerol-phosphate synthase activity"/>
    <property type="evidence" value="ECO:0007669"/>
    <property type="project" value="UniProtKB-EC"/>
</dbReference>
<comment type="catalytic activity">
    <reaction evidence="1">
        <text>N-(5-phospho-beta-D-ribosyl)anthranilate = 1-(2-carboxyphenylamino)-1-deoxy-D-ribulose 5-phosphate</text>
        <dbReference type="Rhea" id="RHEA:21540"/>
        <dbReference type="ChEBI" id="CHEBI:18277"/>
        <dbReference type="ChEBI" id="CHEBI:58613"/>
        <dbReference type="EC" id="5.3.1.24"/>
    </reaction>
</comment>
<evidence type="ECO:0000256" key="9">
    <source>
        <dbReference type="ARBA" id="ARBA00023235"/>
    </source>
</evidence>
<dbReference type="OrthoDB" id="524799at2759"/>
<dbReference type="STRING" id="1890364.A0A2P6NRJ0"/>
<reference evidence="14 15" key="1">
    <citation type="journal article" date="2018" name="Genome Biol. Evol.">
        <title>Multiple Roots of Fruiting Body Formation in Amoebozoa.</title>
        <authorList>
            <person name="Hillmann F."/>
            <person name="Forbes G."/>
            <person name="Novohradska S."/>
            <person name="Ferling I."/>
            <person name="Riege K."/>
            <person name="Groth M."/>
            <person name="Westermann M."/>
            <person name="Marz M."/>
            <person name="Spaller T."/>
            <person name="Winckler T."/>
            <person name="Schaap P."/>
            <person name="Glockner G."/>
        </authorList>
    </citation>
    <scope>NUCLEOTIDE SEQUENCE [LARGE SCALE GENOMIC DNA]</scope>
    <source>
        <strain evidence="14 15">Jena</strain>
    </source>
</reference>
<keyword evidence="7" id="KW-0822">Tryptophan biosynthesis</keyword>
<evidence type="ECO:0000256" key="11">
    <source>
        <dbReference type="ARBA" id="ARBA00023268"/>
    </source>
</evidence>
<gene>
    <name evidence="14" type="ORF">PROFUN_05203</name>
</gene>
<evidence type="ECO:0000256" key="3">
    <source>
        <dbReference type="ARBA" id="ARBA00004664"/>
    </source>
</evidence>
<proteinExistence type="inferred from homology"/>
<dbReference type="CDD" id="cd00405">
    <property type="entry name" value="PRAI"/>
    <property type="match status" value="1"/>
</dbReference>
<dbReference type="PANTHER" id="PTHR22854:SF2">
    <property type="entry name" value="INDOLE-3-GLYCEROL-PHOSPHATE SYNTHASE"/>
    <property type="match status" value="1"/>
</dbReference>
<feature type="domain" description="Indole-3-glycerol phosphate synthase" evidence="12">
    <location>
        <begin position="9"/>
        <end position="281"/>
    </location>
</feature>
<evidence type="ECO:0000256" key="8">
    <source>
        <dbReference type="ARBA" id="ARBA00023141"/>
    </source>
</evidence>
<evidence type="ECO:0000313" key="15">
    <source>
        <dbReference type="Proteomes" id="UP000241769"/>
    </source>
</evidence>
<dbReference type="InterPro" id="IPR013798">
    <property type="entry name" value="Indole-3-glycerol_P_synth_dom"/>
</dbReference>